<evidence type="ECO:0000313" key="3">
    <source>
        <dbReference type="Proteomes" id="UP000244225"/>
    </source>
</evidence>
<keyword evidence="3" id="KW-1185">Reference proteome</keyword>
<sequence>MRQTFTLLFFLLAAPFLSLGQVNFKPGLVVTNGDTLKGYINYQEWIKNPEAILFKHALTSQEQQTFTVHNCTYFEITGLEAYHRYVGPVSMNELKTANLPSSPDIAAVTDTVFLKELVHGPYAALLSYADAVKTRYFLKDVAGDAVQEMLYVRYFSYEMGRDIKVLTPYRGQLWGLATKYERGTAALEGNIKRIRYSESDLRQIVSQINGLSAHEHKQLKKNNSKIRFLAGMGINRSTLSYQTLDASRETQEASVAYSPALLLGFDTFLNRNTRRLLVRSELYAAKASYNLHKERTWPGTKSREHNDYELDSYTFTYSPQLIYHAYSTDALKVYVGGGFSVHYSHYTQNKNTTSRFYHDDITGEPDYTTTRDNYLGLYSLWYTVPLKAGVVKSDKYDLGVTYFYSLKPGMNSSLKYNALQVSLSYLFTKQ</sequence>
<keyword evidence="1" id="KW-0732">Signal</keyword>
<evidence type="ECO:0000313" key="2">
    <source>
        <dbReference type="EMBL" id="PTX20174.1"/>
    </source>
</evidence>
<feature type="chain" id="PRO_5015656543" description="Outer membrane protein with beta-barrel domain" evidence="1">
    <location>
        <begin position="21"/>
        <end position="430"/>
    </location>
</feature>
<protein>
    <recommendedName>
        <fullName evidence="4">Outer membrane protein with beta-barrel domain</fullName>
    </recommendedName>
</protein>
<reference evidence="2 3" key="1">
    <citation type="submission" date="2018-04" db="EMBL/GenBank/DDBJ databases">
        <title>Genomic Encyclopedia of Archaeal and Bacterial Type Strains, Phase II (KMG-II): from individual species to whole genera.</title>
        <authorList>
            <person name="Goeker M."/>
        </authorList>
    </citation>
    <scope>NUCLEOTIDE SEQUENCE [LARGE SCALE GENOMIC DNA]</scope>
    <source>
        <strain evidence="2 3">DSM 100162</strain>
    </source>
</reference>
<feature type="signal peptide" evidence="1">
    <location>
        <begin position="1"/>
        <end position="20"/>
    </location>
</feature>
<evidence type="ECO:0000256" key="1">
    <source>
        <dbReference type="SAM" id="SignalP"/>
    </source>
</evidence>
<organism evidence="2 3">
    <name type="scientific">Pontibacter mucosus</name>
    <dbReference type="NCBI Taxonomy" id="1649266"/>
    <lineage>
        <taxon>Bacteria</taxon>
        <taxon>Pseudomonadati</taxon>
        <taxon>Bacteroidota</taxon>
        <taxon>Cytophagia</taxon>
        <taxon>Cytophagales</taxon>
        <taxon>Hymenobacteraceae</taxon>
        <taxon>Pontibacter</taxon>
    </lineage>
</organism>
<accession>A0A2T5YLJ3</accession>
<dbReference type="EMBL" id="QBKI01000003">
    <property type="protein sequence ID" value="PTX20174.1"/>
    <property type="molecule type" value="Genomic_DNA"/>
</dbReference>
<name>A0A2T5YLJ3_9BACT</name>
<dbReference type="AlphaFoldDB" id="A0A2T5YLJ3"/>
<dbReference type="Proteomes" id="UP000244225">
    <property type="component" value="Unassembled WGS sequence"/>
</dbReference>
<comment type="caution">
    <text evidence="2">The sequence shown here is derived from an EMBL/GenBank/DDBJ whole genome shotgun (WGS) entry which is preliminary data.</text>
</comment>
<proteinExistence type="predicted"/>
<gene>
    <name evidence="2" type="ORF">C8N40_103249</name>
</gene>
<evidence type="ECO:0008006" key="4">
    <source>
        <dbReference type="Google" id="ProtNLM"/>
    </source>
</evidence>